<evidence type="ECO:0000256" key="8">
    <source>
        <dbReference type="SAM" id="Coils"/>
    </source>
</evidence>
<gene>
    <name evidence="10" type="primary">VPS37D</name>
    <name evidence="10" type="ORF">G0U57_000150</name>
</gene>
<comment type="similarity">
    <text evidence="2">Belongs to the VPS37 family.</text>
</comment>
<dbReference type="PROSITE" id="PS51314">
    <property type="entry name" value="VPS37_C"/>
    <property type="match status" value="1"/>
</dbReference>
<protein>
    <submittedName>
        <fullName evidence="10">VPS37D, ESCRT-I subunit</fullName>
    </submittedName>
</protein>
<dbReference type="EMBL" id="JAHGAV010001028">
    <property type="protein sequence ID" value="KAG6923025.1"/>
    <property type="molecule type" value="Genomic_DNA"/>
</dbReference>
<feature type="coiled-coil region" evidence="8">
    <location>
        <begin position="87"/>
        <end position="144"/>
    </location>
</feature>
<organism evidence="10 11">
    <name type="scientific">Chelydra serpentina</name>
    <name type="common">Snapping turtle</name>
    <name type="synonym">Testudo serpentina</name>
    <dbReference type="NCBI Taxonomy" id="8475"/>
    <lineage>
        <taxon>Eukaryota</taxon>
        <taxon>Metazoa</taxon>
        <taxon>Chordata</taxon>
        <taxon>Craniata</taxon>
        <taxon>Vertebrata</taxon>
        <taxon>Euteleostomi</taxon>
        <taxon>Archelosauria</taxon>
        <taxon>Testudinata</taxon>
        <taxon>Testudines</taxon>
        <taxon>Cryptodira</taxon>
        <taxon>Durocryptodira</taxon>
        <taxon>Americhelydia</taxon>
        <taxon>Chelydroidea</taxon>
        <taxon>Chelydridae</taxon>
        <taxon>Chelydra</taxon>
    </lineage>
</organism>
<proteinExistence type="inferred from homology"/>
<dbReference type="Proteomes" id="UP000765507">
    <property type="component" value="Unassembled WGS sequence"/>
</dbReference>
<evidence type="ECO:0000256" key="3">
    <source>
        <dbReference type="ARBA" id="ARBA00022448"/>
    </source>
</evidence>
<feature type="domain" description="VPS37 C-terminal" evidence="9">
    <location>
        <begin position="101"/>
        <end position="190"/>
    </location>
</feature>
<evidence type="ECO:0000256" key="7">
    <source>
        <dbReference type="PROSITE-ProRule" id="PRU00646"/>
    </source>
</evidence>
<dbReference type="GO" id="GO:0006623">
    <property type="term" value="P:protein targeting to vacuole"/>
    <property type="evidence" value="ECO:0007669"/>
    <property type="project" value="TreeGrafter"/>
</dbReference>
<dbReference type="AlphaFoldDB" id="A0A8T1S2X1"/>
<dbReference type="InterPro" id="IPR029012">
    <property type="entry name" value="Helix_hairpin_bin_sf"/>
</dbReference>
<feature type="non-terminal residue" evidence="10">
    <location>
        <position position="307"/>
    </location>
</feature>
<dbReference type="PANTHER" id="PTHR13678:SF12">
    <property type="entry name" value="VACUOLAR PROTEIN SORTING-ASSOCIATED PROTEIN 37D"/>
    <property type="match status" value="1"/>
</dbReference>
<evidence type="ECO:0000256" key="6">
    <source>
        <dbReference type="ARBA" id="ARBA00025010"/>
    </source>
</evidence>
<accession>A0A8T1S2X1</accession>
<evidence type="ECO:0000256" key="2">
    <source>
        <dbReference type="ARBA" id="ARBA00007617"/>
    </source>
</evidence>
<dbReference type="GO" id="GO:0000813">
    <property type="term" value="C:ESCRT I complex"/>
    <property type="evidence" value="ECO:0007669"/>
    <property type="project" value="TreeGrafter"/>
</dbReference>
<dbReference type="Pfam" id="PF07200">
    <property type="entry name" value="Mod_r"/>
    <property type="match status" value="1"/>
</dbReference>
<comment type="subcellular location">
    <subcellularLocation>
        <location evidence="1">Late endosome membrane</location>
        <topology evidence="1">Peripheral membrane protein</topology>
    </subcellularLocation>
</comment>
<dbReference type="GO" id="GO:0031902">
    <property type="term" value="C:late endosome membrane"/>
    <property type="evidence" value="ECO:0007669"/>
    <property type="project" value="UniProtKB-SubCell"/>
</dbReference>
<keyword evidence="5 7" id="KW-0653">Protein transport</keyword>
<evidence type="ECO:0000259" key="9">
    <source>
        <dbReference type="PROSITE" id="PS51314"/>
    </source>
</evidence>
<dbReference type="InterPro" id="IPR009851">
    <property type="entry name" value="Mod_r"/>
</dbReference>
<comment type="function">
    <text evidence="6">Component of the ESCRT-I complex, a regulator of vesicular trafficking process. Required for the sorting of endocytic ubiquitinated cargos into multivesicular bodies. May be involved in cell growth and differentiation.</text>
</comment>
<evidence type="ECO:0000256" key="1">
    <source>
        <dbReference type="ARBA" id="ARBA00004633"/>
    </source>
</evidence>
<comment type="caution">
    <text evidence="10">The sequence shown here is derived from an EMBL/GenBank/DDBJ whole genome shotgun (WGS) entry which is preliminary data.</text>
</comment>
<dbReference type="GO" id="GO:0006612">
    <property type="term" value="P:protein targeting to membrane"/>
    <property type="evidence" value="ECO:0007669"/>
    <property type="project" value="TreeGrafter"/>
</dbReference>
<evidence type="ECO:0000313" key="11">
    <source>
        <dbReference type="Proteomes" id="UP000765507"/>
    </source>
</evidence>
<keyword evidence="4" id="KW-0967">Endosome</keyword>
<dbReference type="OrthoDB" id="8921242at2759"/>
<name>A0A8T1S2X1_CHESE</name>
<keyword evidence="11" id="KW-1185">Reference proteome</keyword>
<sequence>AARGRLGAAGGMYRGRGARAAETGSPGFSTAQLRSLLQDEPQLERIVRLSMSRKFQSLQLERETCLASNYALAKENLSLRPRLENGKASLAIKYQELQETREACQEKQQRVETCLRKWSPQSTLSQLQAALDAAEAESEAQVERFLGRELPLDAFLEFFQQSRMLSHLRRTQVEKLEQLLRKEKLPRRLPTCCEGQRAALLSPARAQVALVQNAASPKMFQLRCGYTPALLVPSDALIPFPVPIAPPSRNLPPLASRSGQSPTSRSSIPCLGSPLRLIGHIPLISPRPFRVQHAHPSYPQTQEPPHR</sequence>
<keyword evidence="3 7" id="KW-0813">Transport</keyword>
<dbReference type="PANTHER" id="PTHR13678">
    <property type="entry name" value="VACUOLAR PROTEIN SORTING-ASSOCIATED PROTEIN 37"/>
    <property type="match status" value="1"/>
</dbReference>
<reference evidence="10 11" key="1">
    <citation type="journal article" date="2020" name="G3 (Bethesda)">
        <title>Draft Genome of the Common Snapping Turtle, Chelydra serpentina, a Model for Phenotypic Plasticity in Reptiles.</title>
        <authorList>
            <person name="Das D."/>
            <person name="Singh S.K."/>
            <person name="Bierstedt J."/>
            <person name="Erickson A."/>
            <person name="Galli G.L.J."/>
            <person name="Crossley D.A. 2nd"/>
            <person name="Rhen T."/>
        </authorList>
    </citation>
    <scope>NUCLEOTIDE SEQUENCE [LARGE SCALE GENOMIC DNA]</scope>
    <source>
        <strain evidence="10">KW</strain>
    </source>
</reference>
<evidence type="ECO:0000256" key="4">
    <source>
        <dbReference type="ARBA" id="ARBA00022753"/>
    </source>
</evidence>
<evidence type="ECO:0000256" key="5">
    <source>
        <dbReference type="ARBA" id="ARBA00022927"/>
    </source>
</evidence>
<keyword evidence="8" id="KW-0175">Coiled coil</keyword>
<evidence type="ECO:0000313" key="10">
    <source>
        <dbReference type="EMBL" id="KAG6923025.1"/>
    </source>
</evidence>
<dbReference type="Gene3D" id="1.10.287.660">
    <property type="entry name" value="Helix hairpin bin"/>
    <property type="match status" value="1"/>
</dbReference>
<dbReference type="GO" id="GO:0043162">
    <property type="term" value="P:ubiquitin-dependent protein catabolic process via the multivesicular body sorting pathway"/>
    <property type="evidence" value="ECO:0007669"/>
    <property type="project" value="TreeGrafter"/>
</dbReference>